<evidence type="ECO:0000259" key="1">
    <source>
        <dbReference type="Pfam" id="PF00535"/>
    </source>
</evidence>
<dbReference type="Gene3D" id="3.90.550.10">
    <property type="entry name" value="Spore Coat Polysaccharide Biosynthesis Protein SpsA, Chain A"/>
    <property type="match status" value="1"/>
</dbReference>
<dbReference type="InterPro" id="IPR050834">
    <property type="entry name" value="Glycosyltransf_2"/>
</dbReference>
<dbReference type="AlphaFoldDB" id="A0A094Q9T5"/>
<dbReference type="InterPro" id="IPR001173">
    <property type="entry name" value="Glyco_trans_2-like"/>
</dbReference>
<comment type="caution">
    <text evidence="2">The sequence shown here is derived from an EMBL/GenBank/DDBJ whole genome shotgun (WGS) entry which is preliminary data.</text>
</comment>
<protein>
    <recommendedName>
        <fullName evidence="1">Glycosyltransferase 2-like domain-containing protein</fullName>
    </recommendedName>
</protein>
<proteinExistence type="predicted"/>
<dbReference type="InterPro" id="IPR029044">
    <property type="entry name" value="Nucleotide-diphossugar_trans"/>
</dbReference>
<gene>
    <name evidence="2" type="ORF">GM51_4485</name>
</gene>
<dbReference type="EMBL" id="JNSL01000017">
    <property type="protein sequence ID" value="KGA20970.1"/>
    <property type="molecule type" value="Genomic_DNA"/>
</dbReference>
<dbReference type="PANTHER" id="PTHR43685:SF2">
    <property type="entry name" value="GLYCOSYLTRANSFERASE 2-LIKE DOMAIN-CONTAINING PROTEIN"/>
    <property type="match status" value="1"/>
</dbReference>
<organism evidence="2">
    <name type="scientific">freshwater metagenome</name>
    <dbReference type="NCBI Taxonomy" id="449393"/>
    <lineage>
        <taxon>unclassified sequences</taxon>
        <taxon>metagenomes</taxon>
        <taxon>ecological metagenomes</taxon>
    </lineage>
</organism>
<reference evidence="2" key="1">
    <citation type="submission" date="2014-06" db="EMBL/GenBank/DDBJ databases">
        <title>Key roles for freshwater Actinobacteria revealed by deep metagenomic sequencing.</title>
        <authorList>
            <person name="Ghai R."/>
            <person name="Mizuno C.M."/>
            <person name="Picazo A."/>
            <person name="Camacho A."/>
            <person name="Rodriguez-Valera F."/>
        </authorList>
    </citation>
    <scope>NUCLEOTIDE SEQUENCE</scope>
</reference>
<dbReference type="PANTHER" id="PTHR43685">
    <property type="entry name" value="GLYCOSYLTRANSFERASE"/>
    <property type="match status" value="1"/>
</dbReference>
<accession>A0A094Q9T5</accession>
<name>A0A094Q9T5_9ZZZZ</name>
<sequence length="345" mass="38842">MSQRKREDSAQGSQSGTTVVMALFNGGGLTRFAIDSVFSQTRLPRELIIVDDGSTDDSVAMIERFVTTHPSPVPVRVISQSNSGQGAARNAGVAAATSEYIAFIDQDDTWPHDHIEILSEHLEGNARLGWVYSDFCQIDRAGAIVRHNVLAETKYTQPADSVLSFLSQDLFMLPSASLIRSRAFTSVGGFDTQFRGYEDDDLFIRMLDDGWAFAFEPRPVTNYRVHLGNTSRNESFLRSREKFFDKYQDELVTNQESSARFVSALSDRMTRAFLMDAISMHNTSASAEYKAELFRVARKVFASLGWTPKRRAVLLAIRSRFFLRSLLFAWFLSNPTARANHNEIF</sequence>
<evidence type="ECO:0000313" key="2">
    <source>
        <dbReference type="EMBL" id="KGA20970.1"/>
    </source>
</evidence>
<dbReference type="Pfam" id="PF00535">
    <property type="entry name" value="Glycos_transf_2"/>
    <property type="match status" value="1"/>
</dbReference>
<dbReference type="SUPFAM" id="SSF53448">
    <property type="entry name" value="Nucleotide-diphospho-sugar transferases"/>
    <property type="match status" value="1"/>
</dbReference>
<feature type="domain" description="Glycosyltransferase 2-like" evidence="1">
    <location>
        <begin position="18"/>
        <end position="136"/>
    </location>
</feature>